<dbReference type="PROSITE" id="PS50893">
    <property type="entry name" value="ABC_TRANSPORTER_2"/>
    <property type="match status" value="1"/>
</dbReference>
<dbReference type="SMART" id="SM00382">
    <property type="entry name" value="AAA"/>
    <property type="match status" value="1"/>
</dbReference>
<evidence type="ECO:0000259" key="9">
    <source>
        <dbReference type="PROSITE" id="PS50893"/>
    </source>
</evidence>
<keyword evidence="8" id="KW-0472">Membrane</keyword>
<dbReference type="SUPFAM" id="SSF52540">
    <property type="entry name" value="P-loop containing nucleoside triphosphate hydrolases"/>
    <property type="match status" value="1"/>
</dbReference>
<feature type="domain" description="ABC transporter" evidence="9">
    <location>
        <begin position="11"/>
        <end position="241"/>
    </location>
</feature>
<sequence length="308" mass="35064">MKWWFVIVSVIVARDLMKRFGEFAAVDNISFTVEEGEIFGFLGPNGAGKTTAMKMIQCISPKSGGKLEVFGMDVNTYQREIKRLLGVVPQETNLDPDLTVYENLLVYSRYFDIPRTEAEKRIDELLDFVQLRDKKDTSIIQLSGGMKRRLILARSLINDPRLLILDEPTVGLDPQARHLIWDRIKKLQSQGSTIVLTTHYLEEAERLCDRLVIMDNGKILVEGKPDELVRGYVGTDIVEVEKNPVAIDYLDRTSANYEVMGDMIQVYTDNPQKITNALLEKCKLGHVIARRATLEDVFLKLTGKKLRD</sequence>
<accession>A0A062V5W1</accession>
<dbReference type="EMBL" id="JMIY01000002">
    <property type="protein sequence ID" value="KCZ72722.1"/>
    <property type="molecule type" value="Genomic_DNA"/>
</dbReference>
<dbReference type="GO" id="GO:0005524">
    <property type="term" value="F:ATP binding"/>
    <property type="evidence" value="ECO:0007669"/>
    <property type="project" value="UniProtKB-KW"/>
</dbReference>
<keyword evidence="11" id="KW-1185">Reference proteome</keyword>
<proteinExistence type="inferred from homology"/>
<dbReference type="InterPro" id="IPR027417">
    <property type="entry name" value="P-loop_NTPase"/>
</dbReference>
<evidence type="ECO:0000256" key="5">
    <source>
        <dbReference type="ARBA" id="ARBA00022741"/>
    </source>
</evidence>
<keyword evidence="6" id="KW-0067">ATP-binding</keyword>
<dbReference type="GO" id="GO:0005886">
    <property type="term" value="C:plasma membrane"/>
    <property type="evidence" value="ECO:0007669"/>
    <property type="project" value="UniProtKB-SubCell"/>
</dbReference>
<evidence type="ECO:0000256" key="1">
    <source>
        <dbReference type="ARBA" id="ARBA00004236"/>
    </source>
</evidence>
<dbReference type="RefSeq" id="WP_241763310.1">
    <property type="nucleotide sequence ID" value="NZ_JMIY01000002.1"/>
</dbReference>
<evidence type="ECO:0000256" key="3">
    <source>
        <dbReference type="ARBA" id="ARBA00022448"/>
    </source>
</evidence>
<reference evidence="10 11" key="1">
    <citation type="journal article" date="2013" name="Nature">
        <title>Anaerobic oxidation of methane coupled to nitrate reduction in a novel archaeal lineage.</title>
        <authorList>
            <person name="Haroon M.F."/>
            <person name="Hu S."/>
            <person name="Shi Y."/>
            <person name="Imelfort M."/>
            <person name="Keller J."/>
            <person name="Hugenholtz P."/>
            <person name="Yuan Z."/>
            <person name="Tyson G.W."/>
        </authorList>
    </citation>
    <scope>NUCLEOTIDE SEQUENCE [LARGE SCALE GENOMIC DNA]</scope>
    <source>
        <strain evidence="10 11">ANME-2d</strain>
    </source>
</reference>
<evidence type="ECO:0000256" key="6">
    <source>
        <dbReference type="ARBA" id="ARBA00022840"/>
    </source>
</evidence>
<evidence type="ECO:0000256" key="2">
    <source>
        <dbReference type="ARBA" id="ARBA00005417"/>
    </source>
</evidence>
<comment type="similarity">
    <text evidence="2">Belongs to the ABC transporter superfamily.</text>
</comment>
<evidence type="ECO:0000256" key="8">
    <source>
        <dbReference type="ARBA" id="ARBA00023136"/>
    </source>
</evidence>
<dbReference type="PATRIC" id="fig|1392998.3.peg.1321"/>
<dbReference type="Gene3D" id="3.40.50.300">
    <property type="entry name" value="P-loop containing nucleotide triphosphate hydrolases"/>
    <property type="match status" value="1"/>
</dbReference>
<dbReference type="Proteomes" id="UP000027153">
    <property type="component" value="Unassembled WGS sequence"/>
</dbReference>
<comment type="subcellular location">
    <subcellularLocation>
        <location evidence="1">Cell membrane</location>
    </subcellularLocation>
</comment>
<dbReference type="GO" id="GO:0016887">
    <property type="term" value="F:ATP hydrolysis activity"/>
    <property type="evidence" value="ECO:0007669"/>
    <property type="project" value="InterPro"/>
</dbReference>
<dbReference type="Pfam" id="PF00005">
    <property type="entry name" value="ABC_tran"/>
    <property type="match status" value="1"/>
</dbReference>
<keyword evidence="3" id="KW-0813">Transport</keyword>
<dbReference type="InterPro" id="IPR003439">
    <property type="entry name" value="ABC_transporter-like_ATP-bd"/>
</dbReference>
<dbReference type="InterPro" id="IPR003593">
    <property type="entry name" value="AAA+_ATPase"/>
</dbReference>
<dbReference type="InterPro" id="IPR050763">
    <property type="entry name" value="ABC_transporter_ATP-binding"/>
</dbReference>
<dbReference type="PROSITE" id="PS00211">
    <property type="entry name" value="ABC_TRANSPORTER_1"/>
    <property type="match status" value="1"/>
</dbReference>
<dbReference type="AlphaFoldDB" id="A0A062V5W1"/>
<dbReference type="PANTHER" id="PTHR42711:SF5">
    <property type="entry name" value="ABC TRANSPORTER ATP-BINDING PROTEIN NATA"/>
    <property type="match status" value="1"/>
</dbReference>
<keyword evidence="5" id="KW-0547">Nucleotide-binding</keyword>
<evidence type="ECO:0000256" key="4">
    <source>
        <dbReference type="ARBA" id="ARBA00022475"/>
    </source>
</evidence>
<dbReference type="FunFam" id="3.40.50.300:FF:000589">
    <property type="entry name" value="ABC transporter, ATP-binding subunit"/>
    <property type="match status" value="1"/>
</dbReference>
<dbReference type="PANTHER" id="PTHR42711">
    <property type="entry name" value="ABC TRANSPORTER ATP-BINDING PROTEIN"/>
    <property type="match status" value="1"/>
</dbReference>
<protein>
    <submittedName>
        <fullName evidence="10">ABC-type multidrug transport system, ATPase component</fullName>
    </submittedName>
</protein>
<organism evidence="10 11">
    <name type="scientific">Candidatus Methanoperedens nitratireducens</name>
    <dbReference type="NCBI Taxonomy" id="1392998"/>
    <lineage>
        <taxon>Archaea</taxon>
        <taxon>Methanobacteriati</taxon>
        <taxon>Methanobacteriota</taxon>
        <taxon>Stenosarchaea group</taxon>
        <taxon>Methanomicrobia</taxon>
        <taxon>Methanosarcinales</taxon>
        <taxon>ANME-2 cluster</taxon>
        <taxon>Candidatus Methanoperedentaceae</taxon>
        <taxon>Candidatus Methanoperedens</taxon>
    </lineage>
</organism>
<keyword evidence="7" id="KW-1278">Translocase</keyword>
<comment type="caution">
    <text evidence="10">The sequence shown here is derived from an EMBL/GenBank/DDBJ whole genome shotgun (WGS) entry which is preliminary data.</text>
</comment>
<evidence type="ECO:0000313" key="11">
    <source>
        <dbReference type="Proteomes" id="UP000027153"/>
    </source>
</evidence>
<evidence type="ECO:0000313" key="10">
    <source>
        <dbReference type="EMBL" id="KCZ72722.1"/>
    </source>
</evidence>
<dbReference type="InterPro" id="IPR017871">
    <property type="entry name" value="ABC_transporter-like_CS"/>
</dbReference>
<keyword evidence="4" id="KW-1003">Cell membrane</keyword>
<gene>
    <name evidence="10" type="ORF">ANME2D_01154</name>
</gene>
<name>A0A062V5W1_9EURY</name>
<evidence type="ECO:0000256" key="7">
    <source>
        <dbReference type="ARBA" id="ARBA00022967"/>
    </source>
</evidence>